<dbReference type="PANTHER" id="PTHR46056">
    <property type="entry name" value="LONG-CHAIN-ALCOHOL OXIDASE"/>
    <property type="match status" value="1"/>
</dbReference>
<dbReference type="SUPFAM" id="SSF51905">
    <property type="entry name" value="FAD/NAD(P)-binding domain"/>
    <property type="match status" value="1"/>
</dbReference>
<feature type="region of interest" description="Disordered" evidence="6">
    <location>
        <begin position="632"/>
        <end position="660"/>
    </location>
</feature>
<evidence type="ECO:0000256" key="4">
    <source>
        <dbReference type="ARBA" id="ARBA00023002"/>
    </source>
</evidence>
<dbReference type="PANTHER" id="PTHR46056:SF12">
    <property type="entry name" value="LONG-CHAIN-ALCOHOL OXIDASE"/>
    <property type="match status" value="1"/>
</dbReference>
<evidence type="ECO:0000313" key="11">
    <source>
        <dbReference type="Proteomes" id="UP000028524"/>
    </source>
</evidence>
<dbReference type="InParanoid" id="A0A084QU41"/>
<dbReference type="Pfam" id="PF05199">
    <property type="entry name" value="GMC_oxred_C"/>
    <property type="match status" value="1"/>
</dbReference>
<name>A0A084QU41_STAC4</name>
<keyword evidence="11" id="KW-1185">Reference proteome</keyword>
<keyword evidence="3" id="KW-0274">FAD</keyword>
<evidence type="ECO:0000259" key="7">
    <source>
        <dbReference type="Pfam" id="PF00732"/>
    </source>
</evidence>
<dbReference type="Proteomes" id="UP000028524">
    <property type="component" value="Unassembled WGS sequence"/>
</dbReference>
<evidence type="ECO:0000256" key="6">
    <source>
        <dbReference type="SAM" id="MobiDB-lite"/>
    </source>
</evidence>
<dbReference type="InterPro" id="IPR036188">
    <property type="entry name" value="FAD/NAD-bd_sf"/>
</dbReference>
<protein>
    <submittedName>
        <fullName evidence="10">Uncharacterized protein</fullName>
    </submittedName>
</protein>
<evidence type="ECO:0000256" key="2">
    <source>
        <dbReference type="ARBA" id="ARBA00022630"/>
    </source>
</evidence>
<comment type="similarity">
    <text evidence="1">Belongs to the GMC oxidoreductase family.</text>
</comment>
<dbReference type="InterPro" id="IPR007867">
    <property type="entry name" value="GMC_OxRtase_C"/>
</dbReference>
<accession>A0A084QU41</accession>
<dbReference type="GO" id="GO:0046577">
    <property type="term" value="F:long-chain-alcohol oxidase activity"/>
    <property type="evidence" value="ECO:0007669"/>
    <property type="project" value="UniProtKB-EC"/>
</dbReference>
<evidence type="ECO:0000256" key="5">
    <source>
        <dbReference type="PIRSR" id="PIRSR028937-1"/>
    </source>
</evidence>
<evidence type="ECO:0000259" key="8">
    <source>
        <dbReference type="Pfam" id="PF00890"/>
    </source>
</evidence>
<keyword evidence="4" id="KW-0560">Oxidoreductase</keyword>
<sequence>MALPDDHVPVVTPLPEPPSSDFLTETQWEVLYAILDGALPSIVAESSIADDATQVALPDADFEEVLALAARPEVDAPTPEVLAAYLADRPSLGPAFREDVLTTLATSPQRQKLAGLLGFLATRTGSLVMTGYWTPIHQQPTRVREAILKAWVNSRFPTIRVLGKTMTTMAQKSACLTSPHLQSLLGYTDKPKDWKAGLGYEYSFVQAPPGDEPHVITTDVVIVGSGCGGAVCAKNLAEAGHRVLVVDKGYHFPPTHLPMNQTAALRYLYDHNGVYVTEDSGGVNVVNGGAWGGGGTVNWSVCLKLQDFVRKQWAEAGLPFFESSQFDESIDRVWNFMGASSSAVRHNHGNRVILEGCEKLGWKSATAAQNTDGKEHYCGQCNLGCGSAEKKGPSVSWLPAAGQAGAQFMEGLHVDKVLFDEVDRTTAIGVEGLWTARGPNGEVHTPVAQRTRRRVMVKAKKVIVSAGALWTPVLLMKSGVQNAELGHNLHLHPCNLVTGTYEEELRPWEGGIITHYSTEFENLDGKGFGVKLECTCMVPYSTLTMRPWSSGLESKLAVLKHSHTNSFIALTRDRDGGRVFPCPMTGCPRLDYVVSDYDRAHTMDGVEALAKLCYVTGATQIEVALPGVKPFVPERGRQADDSQGDSEGTVTTPANSDPEFTDTEFASWLQELRRVGNRPPTAVFLSAHQMGTCRMAATEDQGVVDEKGRVWAAKNLLVADSSVFPSASGVNPMITVMATADWISRCLDEELRSEREM</sequence>
<evidence type="ECO:0000256" key="3">
    <source>
        <dbReference type="ARBA" id="ARBA00022827"/>
    </source>
</evidence>
<dbReference type="GO" id="GO:0050660">
    <property type="term" value="F:flavin adenine dinucleotide binding"/>
    <property type="evidence" value="ECO:0007669"/>
    <property type="project" value="InterPro"/>
</dbReference>
<feature type="domain" description="Glucose-methanol-choline oxidoreductase N-terminal" evidence="7">
    <location>
        <begin position="266"/>
        <end position="494"/>
    </location>
</feature>
<evidence type="ECO:0000256" key="1">
    <source>
        <dbReference type="ARBA" id="ARBA00010790"/>
    </source>
</evidence>
<dbReference type="InterPro" id="IPR000172">
    <property type="entry name" value="GMC_OxRdtase_N"/>
</dbReference>
<dbReference type="STRING" id="1283841.A0A084QU41"/>
<dbReference type="OrthoDB" id="269227at2759"/>
<feature type="domain" description="Glucose-methanol-choline oxidoreductase C-terminal" evidence="9">
    <location>
        <begin position="588"/>
        <end position="740"/>
    </location>
</feature>
<dbReference type="InterPro" id="IPR003953">
    <property type="entry name" value="FAD-dep_OxRdtase_2_FAD-bd"/>
</dbReference>
<dbReference type="EMBL" id="KL660192">
    <property type="protein sequence ID" value="KFA67476.1"/>
    <property type="molecule type" value="Genomic_DNA"/>
</dbReference>
<evidence type="ECO:0000313" key="10">
    <source>
        <dbReference type="EMBL" id="KFA67476.1"/>
    </source>
</evidence>
<dbReference type="HOGENOM" id="CLU_008878_3_1_1"/>
<keyword evidence="2" id="KW-0285">Flavoprotein</keyword>
<gene>
    <name evidence="10" type="ORF">S40285_00222</name>
</gene>
<dbReference type="GO" id="GO:0016020">
    <property type="term" value="C:membrane"/>
    <property type="evidence" value="ECO:0007669"/>
    <property type="project" value="UniProtKB-SubCell"/>
</dbReference>
<dbReference type="Pfam" id="PF00732">
    <property type="entry name" value="GMC_oxred_N"/>
    <property type="match status" value="1"/>
</dbReference>
<dbReference type="Gene3D" id="3.50.50.60">
    <property type="entry name" value="FAD/NAD(P)-binding domain"/>
    <property type="match status" value="2"/>
</dbReference>
<evidence type="ECO:0000259" key="9">
    <source>
        <dbReference type="Pfam" id="PF05199"/>
    </source>
</evidence>
<feature type="active site" description="Proton acceptor" evidence="5">
    <location>
        <position position="688"/>
    </location>
</feature>
<dbReference type="OMA" id="RNVKGCW"/>
<dbReference type="AlphaFoldDB" id="A0A084QU41"/>
<organism evidence="10 11">
    <name type="scientific">Stachybotrys chlorohalonatus (strain IBT 40285)</name>
    <dbReference type="NCBI Taxonomy" id="1283841"/>
    <lineage>
        <taxon>Eukaryota</taxon>
        <taxon>Fungi</taxon>
        <taxon>Dikarya</taxon>
        <taxon>Ascomycota</taxon>
        <taxon>Pezizomycotina</taxon>
        <taxon>Sordariomycetes</taxon>
        <taxon>Hypocreomycetidae</taxon>
        <taxon>Hypocreales</taxon>
        <taxon>Stachybotryaceae</taxon>
        <taxon>Stachybotrys</taxon>
    </lineage>
</organism>
<reference evidence="10 11" key="1">
    <citation type="journal article" date="2014" name="BMC Genomics">
        <title>Comparative genome sequencing reveals chemotype-specific gene clusters in the toxigenic black mold Stachybotrys.</title>
        <authorList>
            <person name="Semeiks J."/>
            <person name="Borek D."/>
            <person name="Otwinowski Z."/>
            <person name="Grishin N.V."/>
        </authorList>
    </citation>
    <scope>NUCLEOTIDE SEQUENCE [LARGE SCALE GENOMIC DNA]</scope>
    <source>
        <strain evidence="10 11">IBT 40285</strain>
    </source>
</reference>
<feature type="compositionally biased region" description="Polar residues" evidence="6">
    <location>
        <begin position="645"/>
        <end position="655"/>
    </location>
</feature>
<proteinExistence type="inferred from homology"/>
<feature type="domain" description="FAD-dependent oxidoreductase 2 FAD-binding" evidence="8">
    <location>
        <begin position="219"/>
        <end position="251"/>
    </location>
</feature>
<dbReference type="Pfam" id="PF00890">
    <property type="entry name" value="FAD_binding_2"/>
    <property type="match status" value="1"/>
</dbReference>